<dbReference type="InterPro" id="IPR002912">
    <property type="entry name" value="ACT_dom"/>
</dbReference>
<dbReference type="CDD" id="cd04878">
    <property type="entry name" value="ACT_AHAS"/>
    <property type="match status" value="1"/>
</dbReference>
<dbReference type="InterPro" id="IPR048485">
    <property type="entry name" value="COG5_helical"/>
</dbReference>
<dbReference type="Pfam" id="PF10392">
    <property type="entry name" value="COG5_N"/>
    <property type="match status" value="1"/>
</dbReference>
<dbReference type="GO" id="GO:0000139">
    <property type="term" value="C:Golgi membrane"/>
    <property type="evidence" value="ECO:0007669"/>
    <property type="project" value="UniProtKB-SubCell"/>
</dbReference>
<comment type="similarity">
    <text evidence="4">Belongs to the acetolactate synthase small subunit family.</text>
</comment>
<protein>
    <recommendedName>
        <fullName evidence="5">Conserved oligomeric Golgi complex subunit 5</fullName>
    </recommendedName>
</protein>
<dbReference type="NCBIfam" id="TIGR00119">
    <property type="entry name" value="acolac_sm"/>
    <property type="match status" value="1"/>
</dbReference>
<dbReference type="Pfam" id="PF10369">
    <property type="entry name" value="ALS_ss_C"/>
    <property type="match status" value="1"/>
</dbReference>
<dbReference type="InterPro" id="IPR045865">
    <property type="entry name" value="ACT-like_dom_sf"/>
</dbReference>
<evidence type="ECO:0000256" key="3">
    <source>
        <dbReference type="ARBA" id="ARBA00005025"/>
    </source>
</evidence>
<keyword evidence="7" id="KW-0333">Golgi apparatus</keyword>
<dbReference type="GO" id="GO:0009082">
    <property type="term" value="P:branched-chain amino acid biosynthetic process"/>
    <property type="evidence" value="ECO:0007669"/>
    <property type="project" value="UniProtKB-KW"/>
</dbReference>
<keyword evidence="13" id="KW-1185">Reference proteome</keyword>
<dbReference type="EMBL" id="JANKHO010000002">
    <property type="protein sequence ID" value="KAJ3518115.1"/>
    <property type="molecule type" value="Genomic_DNA"/>
</dbReference>
<dbReference type="Pfam" id="PF22629">
    <property type="entry name" value="ACT_AHAS_ss"/>
    <property type="match status" value="1"/>
</dbReference>
<feature type="region of interest" description="Disordered" evidence="10">
    <location>
        <begin position="1145"/>
        <end position="1167"/>
    </location>
</feature>
<dbReference type="PROSITE" id="PS51671">
    <property type="entry name" value="ACT"/>
    <property type="match status" value="1"/>
</dbReference>
<dbReference type="InterPro" id="IPR019465">
    <property type="entry name" value="Cog5"/>
</dbReference>
<dbReference type="Gene3D" id="3.30.70.260">
    <property type="match status" value="1"/>
</dbReference>
<dbReference type="Pfam" id="PF20649">
    <property type="entry name" value="COG5_C"/>
    <property type="match status" value="1"/>
</dbReference>
<keyword evidence="9" id="KW-0100">Branched-chain amino acid biosynthesis</keyword>
<name>A0A9W8N2M2_9AGAR</name>
<evidence type="ECO:0000256" key="2">
    <source>
        <dbReference type="ARBA" id="ARBA00004974"/>
    </source>
</evidence>
<accession>A0A9W8N2M2</accession>
<evidence type="ECO:0000256" key="10">
    <source>
        <dbReference type="SAM" id="MobiDB-lite"/>
    </source>
</evidence>
<reference evidence="12" key="1">
    <citation type="submission" date="2022-07" db="EMBL/GenBank/DDBJ databases">
        <title>Genome Sequence of Agrocybe chaxingu.</title>
        <authorList>
            <person name="Buettner E."/>
        </authorList>
    </citation>
    <scope>NUCLEOTIDE SEQUENCE</scope>
    <source>
        <strain evidence="12">MP-N11</strain>
    </source>
</reference>
<dbReference type="GO" id="GO:0008652">
    <property type="term" value="P:amino acid biosynthetic process"/>
    <property type="evidence" value="ECO:0007669"/>
    <property type="project" value="UniProtKB-KW"/>
</dbReference>
<dbReference type="GO" id="GO:1990610">
    <property type="term" value="F:acetolactate synthase regulator activity"/>
    <property type="evidence" value="ECO:0007669"/>
    <property type="project" value="InterPro"/>
</dbReference>
<dbReference type="PANTHER" id="PTHR13228">
    <property type="entry name" value="CONSERVED OLIGOMERIC GOLGI COMPLEX COMPONENT 5"/>
    <property type="match status" value="1"/>
</dbReference>
<dbReference type="Proteomes" id="UP001148786">
    <property type="component" value="Unassembled WGS sequence"/>
</dbReference>
<gene>
    <name evidence="12" type="ORF">NLJ89_g54</name>
</gene>
<evidence type="ECO:0000256" key="7">
    <source>
        <dbReference type="ARBA" id="ARBA00023034"/>
    </source>
</evidence>
<evidence type="ECO:0000256" key="8">
    <source>
        <dbReference type="ARBA" id="ARBA00023136"/>
    </source>
</evidence>
<dbReference type="SUPFAM" id="SSF55021">
    <property type="entry name" value="ACT-like"/>
    <property type="match status" value="2"/>
</dbReference>
<dbReference type="GO" id="GO:0017119">
    <property type="term" value="C:Golgi transport complex"/>
    <property type="evidence" value="ECO:0007669"/>
    <property type="project" value="InterPro"/>
</dbReference>
<comment type="caution">
    <text evidence="12">The sequence shown here is derived from an EMBL/GenBank/DDBJ whole genome shotgun (WGS) entry which is preliminary data.</text>
</comment>
<evidence type="ECO:0000256" key="4">
    <source>
        <dbReference type="ARBA" id="ARBA00006341"/>
    </source>
</evidence>
<evidence type="ECO:0000256" key="1">
    <source>
        <dbReference type="ARBA" id="ARBA00004395"/>
    </source>
</evidence>
<evidence type="ECO:0000256" key="6">
    <source>
        <dbReference type="ARBA" id="ARBA00022605"/>
    </source>
</evidence>
<dbReference type="InterPro" id="IPR054480">
    <property type="entry name" value="AHAS_small-like_ACT"/>
</dbReference>
<sequence length="1167" mass="129216">MTDYAAFASPDFDPNEYANAILASDPYSVDAKLGNKSSTHKATQDSIAKEDISIAVSKLTFGIDDVSKQIRNLVTAHHEDLLTQASNANALSGTLVSVRAGLSDLDNSVEKLRVKVHVPYETLQTLVTRLQRFHQASDLLRRTSRFVILARRLQVQMNEVRGVKNSSEKGTVDELASATVAHAKDIEDEKERAIAKAALSIAELGTLLSGPDPAEEKDNKTVEEKLYIPLSSIKVVAAHEAFIDEARAVITTEMENMVLRGLSTLNQPLLASSLQTAYNLRMLPTLVQSLLFDLSQAVEDRIRSAFDLNKISKDASAKGWWFDYVSLVETDMLHRSTFSNRRPDTADVYALEKVLKIKRDATSQVIFLDEAMRVLENKPSATFWMSLSRSLQKHFQDSSKGSTFLQQTLSSGYPRLLRLFHDFFGKIAVHTDTVYISTFQSPETILLLRSLSSVETLYLSKSSIKINDAVGQAFSGGARIPPGGNEGINVARIVINELDAARFDPLLLKSVSKNAASCLGNILTRLESIITKDRSATTLIGPSATQQQISNASLANFLYQTWGRLSKLNEEHDAAVFIILEPSLQNMYRMFEGILDPLTTAIRRELSALIAKLHRIDFSKAVDPNAGMGGSSLYMKELTEKLSFIKSEIITRYSLGEFGRKWVVSIAKYVIRTFVLHISIACPLGESGKLQMASDMTGLEFALNAFIADNTQNKRGGNLESIGDEYRSLRVMRPLFFLENKELASSNHTAGLSSLIVLHHVLVRSPIPLPHKLHGWQEAEYVRWVDEHSEEECWSLIDGGLTHWEKVSETEGKDIQDAVDVESGILSFLGFRMFSAAILRARVAPASTRRLFSSTVRIAQEVKDPKPPQPPKSVDDSTSALDYKRIQRGRPPPLPSTDLPRSRSAEEAVTNILYNTPPPSLQPFKKHILNCLVQNEPGVLSRVSGILAGRGFNIDSLVVCRTEIRDLSRMCIVLNGQDGVVEQARRQLEDLVPVWAVLDYTETRVISRELLLAKVSILGPEYVEDQLAGGPTHDPRWVKEPVDPKMERETTLAHNFERSAHPEAVTPTITPSQALRLKHQHLHSISVLANQFGAKIVDVSEHSVIVELTAKTSRVEAFLNLLKPFGILEAARTGLMAMPRTPIKAEDEEHLPADEGGPVDASLLPPG</sequence>
<evidence type="ECO:0000256" key="5">
    <source>
        <dbReference type="ARBA" id="ARBA00020974"/>
    </source>
</evidence>
<comment type="pathway">
    <text evidence="2">Amino-acid biosynthesis; L-isoleucine biosynthesis; L-isoleucine from 2-oxobutanoate: step 1/4.</text>
</comment>
<dbReference type="InterPro" id="IPR019455">
    <property type="entry name" value="Acetolactate_synth_ssu_C"/>
</dbReference>
<dbReference type="OrthoDB" id="18786at2759"/>
<dbReference type="InterPro" id="IPR004789">
    <property type="entry name" value="Acetalactate_synth_ssu"/>
</dbReference>
<organism evidence="12 13">
    <name type="scientific">Agrocybe chaxingu</name>
    <dbReference type="NCBI Taxonomy" id="84603"/>
    <lineage>
        <taxon>Eukaryota</taxon>
        <taxon>Fungi</taxon>
        <taxon>Dikarya</taxon>
        <taxon>Basidiomycota</taxon>
        <taxon>Agaricomycotina</taxon>
        <taxon>Agaricomycetes</taxon>
        <taxon>Agaricomycetidae</taxon>
        <taxon>Agaricales</taxon>
        <taxon>Agaricineae</taxon>
        <taxon>Strophariaceae</taxon>
        <taxon>Agrocybe</taxon>
    </lineage>
</organism>
<evidence type="ECO:0000313" key="12">
    <source>
        <dbReference type="EMBL" id="KAJ3518115.1"/>
    </source>
</evidence>
<keyword evidence="6" id="KW-0028">Amino-acid biosynthesis</keyword>
<dbReference type="InterPro" id="IPR039557">
    <property type="entry name" value="AHAS_ACT"/>
</dbReference>
<feature type="domain" description="ACT" evidence="11">
    <location>
        <begin position="928"/>
        <end position="1008"/>
    </location>
</feature>
<dbReference type="AlphaFoldDB" id="A0A9W8N2M2"/>
<comment type="subcellular location">
    <subcellularLocation>
        <location evidence="1">Golgi apparatus membrane</location>
        <topology evidence="1">Peripheral membrane protein</topology>
    </subcellularLocation>
</comment>
<dbReference type="InterPro" id="IPR027271">
    <property type="entry name" value="Acetolactate_synth/TF_NikR_C"/>
</dbReference>
<proteinExistence type="inferred from homology"/>
<evidence type="ECO:0000256" key="9">
    <source>
        <dbReference type="ARBA" id="ARBA00023304"/>
    </source>
</evidence>
<dbReference type="Gene3D" id="3.30.70.1150">
    <property type="entry name" value="ACT-like. Chain A, domain 2"/>
    <property type="match status" value="1"/>
</dbReference>
<dbReference type="InterPro" id="IPR049176">
    <property type="entry name" value="COG5_N"/>
</dbReference>
<dbReference type="GO" id="GO:0006891">
    <property type="term" value="P:intra-Golgi vesicle-mediated transport"/>
    <property type="evidence" value="ECO:0007669"/>
    <property type="project" value="InterPro"/>
</dbReference>
<feature type="region of interest" description="Disordered" evidence="10">
    <location>
        <begin position="859"/>
        <end position="902"/>
    </location>
</feature>
<comment type="pathway">
    <text evidence="3">Amino-acid biosynthesis; L-valine biosynthesis; L-valine from pyruvate: step 1/4.</text>
</comment>
<evidence type="ECO:0000313" key="13">
    <source>
        <dbReference type="Proteomes" id="UP001148786"/>
    </source>
</evidence>
<dbReference type="FunFam" id="3.30.70.260:FF:000001">
    <property type="entry name" value="Acetolactate synthase, small subunit"/>
    <property type="match status" value="1"/>
</dbReference>
<keyword evidence="8" id="KW-0472">Membrane</keyword>
<evidence type="ECO:0000259" key="11">
    <source>
        <dbReference type="PROSITE" id="PS51671"/>
    </source>
</evidence>
<dbReference type="PANTHER" id="PTHR13228:SF3">
    <property type="entry name" value="CONSERVED OLIGOMERIC GOLGI COMPLEX SUBUNIT 5"/>
    <property type="match status" value="1"/>
</dbReference>